<name>A0A8S5LL49_9CAUD</name>
<sequence length="86" mass="9952">MQDVLTYEAWLDAVCHICNSLLKANVSVTGNSEFKVVATKYRWITFVDCAGFEVMYNEGWEPAFGATKLMEIIIDRWEQLLVEERD</sequence>
<dbReference type="EMBL" id="BK015870">
    <property type="protein sequence ID" value="DAD70797.1"/>
    <property type="molecule type" value="Genomic_DNA"/>
</dbReference>
<evidence type="ECO:0000313" key="1">
    <source>
        <dbReference type="EMBL" id="DAD70797.1"/>
    </source>
</evidence>
<organism evidence="1">
    <name type="scientific">Siphoviridae sp. ctKcB20</name>
    <dbReference type="NCBI Taxonomy" id="2827568"/>
    <lineage>
        <taxon>Viruses</taxon>
        <taxon>Duplodnaviria</taxon>
        <taxon>Heunggongvirae</taxon>
        <taxon>Uroviricota</taxon>
        <taxon>Caudoviricetes</taxon>
    </lineage>
</organism>
<reference evidence="1" key="1">
    <citation type="journal article" date="2021" name="Proc. Natl. Acad. Sci. U.S.A.">
        <title>A Catalog of Tens of Thousands of Viruses from Human Metagenomes Reveals Hidden Associations with Chronic Diseases.</title>
        <authorList>
            <person name="Tisza M.J."/>
            <person name="Buck C.B."/>
        </authorList>
    </citation>
    <scope>NUCLEOTIDE SEQUENCE</scope>
    <source>
        <strain evidence="1">CtKcB20</strain>
    </source>
</reference>
<accession>A0A8S5LL49</accession>
<protein>
    <submittedName>
        <fullName evidence="1">Uncharacterized protein</fullName>
    </submittedName>
</protein>
<proteinExistence type="predicted"/>